<dbReference type="Gene3D" id="3.80.10.10">
    <property type="entry name" value="Ribonuclease Inhibitor"/>
    <property type="match status" value="1"/>
</dbReference>
<sequence length="471" mass="53447">MSSQAQQKAALLTLPSELINEILSYFTADRDFEADWRIKASYDEQHREYKNKRGRSTLHKLCLVSKDVHRHAEPALYSWAAVGGDGPRDTEQLCAFVLRFASNLELAKRLKYVEVYSGWVDADDMAEQRRRSLAKIEESGTRLVLEKIALDTFGQARFNMWKTYFDMSFRDALVALVLQLSPDILHIAMPTTEFMPRAISDMHGLYSLEFTPKISLSKLQALCISFLVDPAFYPADSFGPFIHSLVPLDQLNYLKVDCSRFDLGETSQTQRFDFPSLRSLILHNFGDTPDTLATIVNGCQKLKTLQCSFNPPDSAPGDNALSADMSALERSLEKHKSTLQSLTIRLHDGRHRGLAAPITTLGEFPILTTLNIDTVTLLGAPWSSSASGPESRWWYENSPFRLSSRLPPCLTEFSLYNYHYFEDGVLVLRDLAEDCEMLPQLKMVYLYNMHNLNADWPRLSESFETKGVTLL</sequence>
<gene>
    <name evidence="1" type="ORF">K458DRAFT_412245</name>
</gene>
<dbReference type="AlphaFoldDB" id="A0A6G1JLB4"/>
<accession>A0A6G1JLB4</accession>
<dbReference type="SUPFAM" id="SSF52047">
    <property type="entry name" value="RNI-like"/>
    <property type="match status" value="1"/>
</dbReference>
<dbReference type="OrthoDB" id="3437411at2759"/>
<reference evidence="1" key="1">
    <citation type="journal article" date="2020" name="Stud. Mycol.">
        <title>101 Dothideomycetes genomes: a test case for predicting lifestyles and emergence of pathogens.</title>
        <authorList>
            <person name="Haridas S."/>
            <person name="Albert R."/>
            <person name="Binder M."/>
            <person name="Bloem J."/>
            <person name="Labutti K."/>
            <person name="Salamov A."/>
            <person name="Andreopoulos B."/>
            <person name="Baker S."/>
            <person name="Barry K."/>
            <person name="Bills G."/>
            <person name="Bluhm B."/>
            <person name="Cannon C."/>
            <person name="Castanera R."/>
            <person name="Culley D."/>
            <person name="Daum C."/>
            <person name="Ezra D."/>
            <person name="Gonzalez J."/>
            <person name="Henrissat B."/>
            <person name="Kuo A."/>
            <person name="Liang C."/>
            <person name="Lipzen A."/>
            <person name="Lutzoni F."/>
            <person name="Magnuson J."/>
            <person name="Mondo S."/>
            <person name="Nolan M."/>
            <person name="Ohm R."/>
            <person name="Pangilinan J."/>
            <person name="Park H.-J."/>
            <person name="Ramirez L."/>
            <person name="Alfaro M."/>
            <person name="Sun H."/>
            <person name="Tritt A."/>
            <person name="Yoshinaga Y."/>
            <person name="Zwiers L.-H."/>
            <person name="Turgeon B."/>
            <person name="Goodwin S."/>
            <person name="Spatafora J."/>
            <person name="Crous P."/>
            <person name="Grigoriev I."/>
        </authorList>
    </citation>
    <scope>NUCLEOTIDE SEQUENCE</scope>
    <source>
        <strain evidence="1">CBS 122367</strain>
    </source>
</reference>
<evidence type="ECO:0008006" key="3">
    <source>
        <dbReference type="Google" id="ProtNLM"/>
    </source>
</evidence>
<organism evidence="1 2">
    <name type="scientific">Lentithecium fluviatile CBS 122367</name>
    <dbReference type="NCBI Taxonomy" id="1168545"/>
    <lineage>
        <taxon>Eukaryota</taxon>
        <taxon>Fungi</taxon>
        <taxon>Dikarya</taxon>
        <taxon>Ascomycota</taxon>
        <taxon>Pezizomycotina</taxon>
        <taxon>Dothideomycetes</taxon>
        <taxon>Pleosporomycetidae</taxon>
        <taxon>Pleosporales</taxon>
        <taxon>Massarineae</taxon>
        <taxon>Lentitheciaceae</taxon>
        <taxon>Lentithecium</taxon>
    </lineage>
</organism>
<evidence type="ECO:0000313" key="1">
    <source>
        <dbReference type="EMBL" id="KAF2690915.1"/>
    </source>
</evidence>
<dbReference type="InterPro" id="IPR032675">
    <property type="entry name" value="LRR_dom_sf"/>
</dbReference>
<keyword evidence="2" id="KW-1185">Reference proteome</keyword>
<proteinExistence type="predicted"/>
<dbReference type="Proteomes" id="UP000799291">
    <property type="component" value="Unassembled WGS sequence"/>
</dbReference>
<evidence type="ECO:0000313" key="2">
    <source>
        <dbReference type="Proteomes" id="UP000799291"/>
    </source>
</evidence>
<name>A0A6G1JLB4_9PLEO</name>
<dbReference type="EMBL" id="MU005570">
    <property type="protein sequence ID" value="KAF2690915.1"/>
    <property type="molecule type" value="Genomic_DNA"/>
</dbReference>
<protein>
    <recommendedName>
        <fullName evidence="3">F-box domain-containing protein</fullName>
    </recommendedName>
</protein>